<accession>A0A4S4FHI3</accession>
<dbReference type="RefSeq" id="WP_136427575.1">
    <property type="nucleotide sequence ID" value="NZ_SSSM01000005.1"/>
</dbReference>
<organism evidence="2 3">
    <name type="scientific">Naasia lichenicola</name>
    <dbReference type="NCBI Taxonomy" id="2565933"/>
    <lineage>
        <taxon>Bacteria</taxon>
        <taxon>Bacillati</taxon>
        <taxon>Actinomycetota</taxon>
        <taxon>Actinomycetes</taxon>
        <taxon>Micrococcales</taxon>
        <taxon>Microbacteriaceae</taxon>
        <taxon>Naasia</taxon>
    </lineage>
</organism>
<evidence type="ECO:0000313" key="2">
    <source>
        <dbReference type="EMBL" id="THG29244.1"/>
    </source>
</evidence>
<keyword evidence="1" id="KW-0812">Transmembrane</keyword>
<sequence length="216" mass="22154">MPATPTSDATRDALASRGVRTVRAAVASSLAVFVALSFHVLGGGSAPAPIVLVAALGLALPAALLLIGRRVSTVRLGAVVVVAQALLHALFSMGMTGSLTRAGIGAHLDHLQPTPLAMPLMESGSSGSGLLDLSTGMTVAHLAAAGITLLALRCGEGAFWSLVLRATWVLRRLRPLVRTATAPVRRSAPAAEGIGRLRAQLLAWSSLRHRGPPLPL</sequence>
<keyword evidence="1" id="KW-1133">Transmembrane helix</keyword>
<evidence type="ECO:0000313" key="3">
    <source>
        <dbReference type="Proteomes" id="UP000309133"/>
    </source>
</evidence>
<proteinExistence type="predicted"/>
<keyword evidence="1" id="KW-0472">Membrane</keyword>
<gene>
    <name evidence="2" type="ORF">E6C64_10955</name>
</gene>
<evidence type="ECO:0000256" key="1">
    <source>
        <dbReference type="SAM" id="Phobius"/>
    </source>
</evidence>
<feature type="transmembrane region" description="Helical" evidence="1">
    <location>
        <begin position="74"/>
        <end position="91"/>
    </location>
</feature>
<comment type="caution">
    <text evidence="2">The sequence shown here is derived from an EMBL/GenBank/DDBJ whole genome shotgun (WGS) entry which is preliminary data.</text>
</comment>
<keyword evidence="3" id="KW-1185">Reference proteome</keyword>
<feature type="transmembrane region" description="Helical" evidence="1">
    <location>
        <begin position="48"/>
        <end position="67"/>
    </location>
</feature>
<dbReference type="AlphaFoldDB" id="A0A4S4FHI3"/>
<dbReference type="OrthoDB" id="5125396at2"/>
<dbReference type="EMBL" id="SSSM01000005">
    <property type="protein sequence ID" value="THG29244.1"/>
    <property type="molecule type" value="Genomic_DNA"/>
</dbReference>
<name>A0A4S4FHI3_9MICO</name>
<feature type="transmembrane region" description="Helical" evidence="1">
    <location>
        <begin position="21"/>
        <end position="42"/>
    </location>
</feature>
<protein>
    <submittedName>
        <fullName evidence="2">Uncharacterized protein</fullName>
    </submittedName>
</protein>
<feature type="transmembrane region" description="Helical" evidence="1">
    <location>
        <begin position="139"/>
        <end position="164"/>
    </location>
</feature>
<reference evidence="2 3" key="1">
    <citation type="submission" date="2019-04" db="EMBL/GenBank/DDBJ databases">
        <authorList>
            <person name="Jiang L."/>
        </authorList>
    </citation>
    <scope>NUCLEOTIDE SEQUENCE [LARGE SCALE GENOMIC DNA]</scope>
    <source>
        <strain evidence="2 3">YIM 131853</strain>
    </source>
</reference>
<dbReference type="Proteomes" id="UP000309133">
    <property type="component" value="Unassembled WGS sequence"/>
</dbReference>